<dbReference type="RefSeq" id="WP_073153690.1">
    <property type="nucleotide sequence ID" value="NZ_FQVL01000002.1"/>
</dbReference>
<dbReference type="Proteomes" id="UP000184476">
    <property type="component" value="Unassembled WGS sequence"/>
</dbReference>
<feature type="compositionally biased region" description="Basic residues" evidence="1">
    <location>
        <begin position="62"/>
        <end position="73"/>
    </location>
</feature>
<feature type="region of interest" description="Disordered" evidence="1">
    <location>
        <begin position="46"/>
        <end position="73"/>
    </location>
</feature>
<reference evidence="2 3" key="1">
    <citation type="submission" date="2016-11" db="EMBL/GenBank/DDBJ databases">
        <authorList>
            <person name="Jaros S."/>
            <person name="Januszkiewicz K."/>
            <person name="Wedrychowicz H."/>
        </authorList>
    </citation>
    <scope>NUCLEOTIDE SEQUENCE [LARGE SCALE GENOMIC DNA]</scope>
    <source>
        <strain evidence="2 3">DSM 44666</strain>
    </source>
</reference>
<name>A0A1M4VBK5_9BACL</name>
<protein>
    <submittedName>
        <fullName evidence="2">Uncharacterized protein</fullName>
    </submittedName>
</protein>
<dbReference type="STRING" id="112248.SAMN05444392_102279"/>
<dbReference type="EMBL" id="FQVL01000002">
    <property type="protein sequence ID" value="SHE66329.1"/>
    <property type="molecule type" value="Genomic_DNA"/>
</dbReference>
<sequence>MAEFRSDAFPELGIWVNGNRYKFSNGRLRTNDEEVIKQLTSTSGIVRVDEPKKEPKQDKPKPTLKKSSSKKAK</sequence>
<keyword evidence="3" id="KW-1185">Reference proteome</keyword>
<feature type="compositionally biased region" description="Basic and acidic residues" evidence="1">
    <location>
        <begin position="47"/>
        <end position="61"/>
    </location>
</feature>
<organism evidence="2 3">
    <name type="scientific">Seinonella peptonophila</name>
    <dbReference type="NCBI Taxonomy" id="112248"/>
    <lineage>
        <taxon>Bacteria</taxon>
        <taxon>Bacillati</taxon>
        <taxon>Bacillota</taxon>
        <taxon>Bacilli</taxon>
        <taxon>Bacillales</taxon>
        <taxon>Thermoactinomycetaceae</taxon>
        <taxon>Seinonella</taxon>
    </lineage>
</organism>
<evidence type="ECO:0000313" key="2">
    <source>
        <dbReference type="EMBL" id="SHE66329.1"/>
    </source>
</evidence>
<proteinExistence type="predicted"/>
<accession>A0A1M4VBK5</accession>
<evidence type="ECO:0000313" key="3">
    <source>
        <dbReference type="Proteomes" id="UP000184476"/>
    </source>
</evidence>
<dbReference type="OrthoDB" id="2666871at2"/>
<gene>
    <name evidence="2" type="ORF">SAMN05444392_102279</name>
</gene>
<evidence type="ECO:0000256" key="1">
    <source>
        <dbReference type="SAM" id="MobiDB-lite"/>
    </source>
</evidence>
<dbReference type="AlphaFoldDB" id="A0A1M4VBK5"/>